<dbReference type="Proteomes" id="UP000095552">
    <property type="component" value="Unassembled WGS sequence"/>
</dbReference>
<protein>
    <submittedName>
        <fullName evidence="2">Uncharacterized protein</fullName>
    </submittedName>
</protein>
<dbReference type="AlphaFoldDB" id="A0A1E5SZD5"/>
<name>A0A1E5SZD5_9BACT</name>
<gene>
    <name evidence="2" type="ORF">BFP71_13080</name>
</gene>
<evidence type="ECO:0000313" key="2">
    <source>
        <dbReference type="EMBL" id="OEK04407.1"/>
    </source>
</evidence>
<evidence type="ECO:0000256" key="1">
    <source>
        <dbReference type="SAM" id="MobiDB-lite"/>
    </source>
</evidence>
<accession>A0A1E5SZD5</accession>
<comment type="caution">
    <text evidence="2">The sequence shown here is derived from an EMBL/GenBank/DDBJ whole genome shotgun (WGS) entry which is preliminary data.</text>
</comment>
<sequence>MRPIKTYLSLEYQGIDSATRKEVFKIHAFLYIPEGSGVEVVSNEIIRDNPKIQTYDELSGYRKQCSKFIIQLKNGNGPTGVIHFESQPFLRDRGIDHVWVKPKGHSTANPDEGAVGNYNDPDG</sequence>
<dbReference type="RefSeq" id="WP_069835912.1">
    <property type="nucleotide sequence ID" value="NZ_MDGQ01000005.1"/>
</dbReference>
<feature type="region of interest" description="Disordered" evidence="1">
    <location>
        <begin position="102"/>
        <end position="123"/>
    </location>
</feature>
<reference evidence="2 3" key="1">
    <citation type="submission" date="2016-08" db="EMBL/GenBank/DDBJ databases">
        <title>Draft genome of Fabibacter sp. strain SK-8.</title>
        <authorList>
            <person name="Wong S.-K."/>
            <person name="Hamasaki K."/>
            <person name="Yoshizawa S."/>
        </authorList>
    </citation>
    <scope>NUCLEOTIDE SEQUENCE [LARGE SCALE GENOMIC DNA]</scope>
    <source>
        <strain evidence="2 3">SK-8</strain>
    </source>
</reference>
<organism evidence="2 3">
    <name type="scientific">Roseivirga misakiensis</name>
    <dbReference type="NCBI Taxonomy" id="1563681"/>
    <lineage>
        <taxon>Bacteria</taxon>
        <taxon>Pseudomonadati</taxon>
        <taxon>Bacteroidota</taxon>
        <taxon>Cytophagia</taxon>
        <taxon>Cytophagales</taxon>
        <taxon>Roseivirgaceae</taxon>
        <taxon>Roseivirga</taxon>
    </lineage>
</organism>
<dbReference type="STRING" id="1563681.BFP71_13080"/>
<proteinExistence type="predicted"/>
<dbReference type="EMBL" id="MDGQ01000005">
    <property type="protein sequence ID" value="OEK04407.1"/>
    <property type="molecule type" value="Genomic_DNA"/>
</dbReference>
<keyword evidence="3" id="KW-1185">Reference proteome</keyword>
<evidence type="ECO:0000313" key="3">
    <source>
        <dbReference type="Proteomes" id="UP000095552"/>
    </source>
</evidence>